<gene>
    <name evidence="1" type="ORF">AFUS01_LOCUS35827</name>
</gene>
<organism evidence="1 2">
    <name type="scientific">Allacma fusca</name>
    <dbReference type="NCBI Taxonomy" id="39272"/>
    <lineage>
        <taxon>Eukaryota</taxon>
        <taxon>Metazoa</taxon>
        <taxon>Ecdysozoa</taxon>
        <taxon>Arthropoda</taxon>
        <taxon>Hexapoda</taxon>
        <taxon>Collembola</taxon>
        <taxon>Symphypleona</taxon>
        <taxon>Sminthuridae</taxon>
        <taxon>Allacma</taxon>
    </lineage>
</organism>
<comment type="caution">
    <text evidence="1">The sequence shown here is derived from an EMBL/GenBank/DDBJ whole genome shotgun (WGS) entry which is preliminary data.</text>
</comment>
<dbReference type="EMBL" id="CAJVCH010537380">
    <property type="protein sequence ID" value="CAG7825733.1"/>
    <property type="molecule type" value="Genomic_DNA"/>
</dbReference>
<proteinExistence type="predicted"/>
<sequence>MEGRREGVVCSSQLQSVLTIELLS</sequence>
<evidence type="ECO:0000313" key="1">
    <source>
        <dbReference type="EMBL" id="CAG7825733.1"/>
    </source>
</evidence>
<keyword evidence="2" id="KW-1185">Reference proteome</keyword>
<reference evidence="1" key="1">
    <citation type="submission" date="2021-06" db="EMBL/GenBank/DDBJ databases">
        <authorList>
            <person name="Hodson N. C."/>
            <person name="Mongue J. A."/>
            <person name="Jaron S. K."/>
        </authorList>
    </citation>
    <scope>NUCLEOTIDE SEQUENCE</scope>
</reference>
<evidence type="ECO:0000313" key="2">
    <source>
        <dbReference type="Proteomes" id="UP000708208"/>
    </source>
</evidence>
<protein>
    <submittedName>
        <fullName evidence="1">Uncharacterized protein</fullName>
    </submittedName>
</protein>
<dbReference type="AlphaFoldDB" id="A0A8J2PM21"/>
<dbReference type="Proteomes" id="UP000708208">
    <property type="component" value="Unassembled WGS sequence"/>
</dbReference>
<feature type="non-terminal residue" evidence="1">
    <location>
        <position position="1"/>
    </location>
</feature>
<accession>A0A8J2PM21</accession>
<name>A0A8J2PM21_9HEXA</name>